<dbReference type="HOGENOM" id="CLU_043736_0_1_2"/>
<evidence type="ECO:0000256" key="4">
    <source>
        <dbReference type="ARBA" id="ARBA00023163"/>
    </source>
</evidence>
<dbReference type="GO" id="GO:0097550">
    <property type="term" value="C:transcription preinitiation complex"/>
    <property type="evidence" value="ECO:0007669"/>
    <property type="project" value="TreeGrafter"/>
</dbReference>
<dbReference type="InterPro" id="IPR036915">
    <property type="entry name" value="Cyclin-like_sf"/>
</dbReference>
<dbReference type="OrthoDB" id="7429at2157"/>
<dbReference type="Pfam" id="PF00382">
    <property type="entry name" value="TFIIB"/>
    <property type="match status" value="2"/>
</dbReference>
<dbReference type="PANTHER" id="PTHR11618:SF13">
    <property type="entry name" value="TRANSCRIPTION INITIATION FACTOR IIB"/>
    <property type="match status" value="1"/>
</dbReference>
<keyword evidence="3" id="KW-0805">Transcription regulation</keyword>
<dbReference type="Gene3D" id="1.10.472.10">
    <property type="entry name" value="Cyclin-like"/>
    <property type="match status" value="1"/>
</dbReference>
<dbReference type="GO" id="GO:0008270">
    <property type="term" value="F:zinc ion binding"/>
    <property type="evidence" value="ECO:0007669"/>
    <property type="project" value="UniProtKB-KW"/>
</dbReference>
<keyword evidence="4" id="KW-0804">Transcription</keyword>
<dbReference type="AlphaFoldDB" id="A0A075MSK4"/>
<evidence type="ECO:0000313" key="7">
    <source>
        <dbReference type="EMBL" id="AIF84110.1"/>
    </source>
</evidence>
<evidence type="ECO:0000256" key="3">
    <source>
        <dbReference type="ARBA" id="ARBA00023015"/>
    </source>
</evidence>
<dbReference type="InterPro" id="IPR000812">
    <property type="entry name" value="TFIIB"/>
</dbReference>
<dbReference type="RefSeq" id="WP_148700747.1">
    <property type="nucleotide sequence ID" value="NZ_CP007174.1"/>
</dbReference>
<keyword evidence="5" id="KW-0863">Zinc-finger</keyword>
<keyword evidence="5" id="KW-0479">Metal-binding</keyword>
<keyword evidence="8" id="KW-1185">Reference proteome</keyword>
<keyword evidence="5" id="KW-0862">Zinc</keyword>
<dbReference type="EMBL" id="CP007174">
    <property type="protein sequence ID" value="AIF84110.1"/>
    <property type="molecule type" value="Genomic_DNA"/>
</dbReference>
<dbReference type="Gene3D" id="1.10.472.170">
    <property type="match status" value="1"/>
</dbReference>
<sequence length="341" mass="37847">MTTSEYCTQCPECSANLIQDYSKGEFICERCGYVAMDSVYDFGRESNATDFEEKSKNTRASGSTSFALHDYGLRTEIASGSKDYAGKSIDYQMAEQMNNIRKWHIRSRIVSPQERRLSNVLTKINETCAAMSLPKLLVETAAMLYRNYESMQEAKGKSIACMAAATIYLACKKCRVVRSLDEIVAATGVTEQDRSSVKLASKYYRMMVMEMSAFAEEASSSPQATPEMPQQQQQVPVTMAIDHYISKLSNMAKIDTKVERLAIDIAHKTDDHMLADGKAPNGLAAAYIYVSSILLGINILQRDVSSLSGVTEVTIRNRCKDMLTGFKLTITVKPQTRPGLA</sequence>
<dbReference type="GO" id="GO:0017025">
    <property type="term" value="F:TBP-class protein binding"/>
    <property type="evidence" value="ECO:0007669"/>
    <property type="project" value="InterPro"/>
</dbReference>
<keyword evidence="7" id="KW-0648">Protein biosynthesis</keyword>
<gene>
    <name evidence="7" type="ORF">NTE_02053</name>
</gene>
<accession>A0A075MSK4</accession>
<dbReference type="PANTHER" id="PTHR11618">
    <property type="entry name" value="TRANSCRIPTION INITIATION FACTOR IIB-RELATED"/>
    <property type="match status" value="1"/>
</dbReference>
<dbReference type="InterPro" id="IPR013763">
    <property type="entry name" value="Cyclin-like_dom"/>
</dbReference>
<dbReference type="GeneID" id="41597792"/>
<comment type="similarity">
    <text evidence="1">Belongs to the TFIIB family.</text>
</comment>
<dbReference type="SUPFAM" id="SSF57783">
    <property type="entry name" value="Zinc beta-ribbon"/>
    <property type="match status" value="1"/>
</dbReference>
<dbReference type="InterPro" id="IPR013137">
    <property type="entry name" value="Znf_TFIIB"/>
</dbReference>
<evidence type="ECO:0000256" key="1">
    <source>
        <dbReference type="ARBA" id="ARBA00010857"/>
    </source>
</evidence>
<name>A0A075MSK4_9ARCH</name>
<dbReference type="Pfam" id="PF08271">
    <property type="entry name" value="Zn_Ribbon_TF"/>
    <property type="match status" value="1"/>
</dbReference>
<organism evidence="7 8">
    <name type="scientific">Candidatus Nitrososphaera evergladensis SR1</name>
    <dbReference type="NCBI Taxonomy" id="1459636"/>
    <lineage>
        <taxon>Archaea</taxon>
        <taxon>Nitrososphaerota</taxon>
        <taxon>Nitrososphaeria</taxon>
        <taxon>Nitrososphaerales</taxon>
        <taxon>Nitrososphaeraceae</taxon>
        <taxon>Nitrososphaera</taxon>
    </lineage>
</organism>
<evidence type="ECO:0000313" key="8">
    <source>
        <dbReference type="Proteomes" id="UP000028194"/>
    </source>
</evidence>
<dbReference type="Proteomes" id="UP000028194">
    <property type="component" value="Chromosome"/>
</dbReference>
<proteinExistence type="inferred from homology"/>
<evidence type="ECO:0000256" key="2">
    <source>
        <dbReference type="ARBA" id="ARBA00022737"/>
    </source>
</evidence>
<dbReference type="SMART" id="SM00385">
    <property type="entry name" value="CYCLIN"/>
    <property type="match status" value="2"/>
</dbReference>
<dbReference type="PROSITE" id="PS51134">
    <property type="entry name" value="ZF_TFIIB"/>
    <property type="match status" value="1"/>
</dbReference>
<dbReference type="KEGG" id="nev:NTE_02053"/>
<reference evidence="7 8" key="1">
    <citation type="journal article" date="2014" name="PLoS ONE">
        <title>Genome Sequence of Candidatus Nitrososphaera evergladensis from Group I.1b Enriched from Everglades Soil Reveals Novel Genomic Features of the Ammonia-Oxidizing Archaea.</title>
        <authorList>
            <person name="Zhalnina K.V."/>
            <person name="Dias R."/>
            <person name="Leonard M.T."/>
            <person name="Dorr de Quadros P."/>
            <person name="Camargo F.A."/>
            <person name="Drew J.C."/>
            <person name="Farmerie W.G."/>
            <person name="Daroub S.H."/>
            <person name="Triplett E.W."/>
        </authorList>
    </citation>
    <scope>NUCLEOTIDE SEQUENCE [LARGE SCALE GENOMIC DNA]</scope>
    <source>
        <strain evidence="7 8">SR1</strain>
    </source>
</reference>
<protein>
    <submittedName>
        <fullName evidence="7">Transcription initiation factor IIB (TFIIB)</fullName>
    </submittedName>
</protein>
<evidence type="ECO:0000256" key="5">
    <source>
        <dbReference type="PROSITE-ProRule" id="PRU00469"/>
    </source>
</evidence>
<dbReference type="GO" id="GO:0070897">
    <property type="term" value="P:transcription preinitiation complex assembly"/>
    <property type="evidence" value="ECO:0007669"/>
    <property type="project" value="InterPro"/>
</dbReference>
<dbReference type="eggNOG" id="arCOG01981">
    <property type="taxonomic scope" value="Archaea"/>
</dbReference>
<dbReference type="STRING" id="1459636.NTE_02053"/>
<dbReference type="SUPFAM" id="SSF47954">
    <property type="entry name" value="Cyclin-like"/>
    <property type="match status" value="2"/>
</dbReference>
<feature type="domain" description="TFIIB-type" evidence="6">
    <location>
        <begin position="5"/>
        <end position="36"/>
    </location>
</feature>
<dbReference type="PRINTS" id="PR00685">
    <property type="entry name" value="TIFACTORIIB"/>
</dbReference>
<dbReference type="GO" id="GO:0003743">
    <property type="term" value="F:translation initiation factor activity"/>
    <property type="evidence" value="ECO:0007669"/>
    <property type="project" value="UniProtKB-KW"/>
</dbReference>
<keyword evidence="2" id="KW-0677">Repeat</keyword>
<evidence type="ECO:0000259" key="6">
    <source>
        <dbReference type="PROSITE" id="PS51134"/>
    </source>
</evidence>
<keyword evidence="7" id="KW-0396">Initiation factor</keyword>
<dbReference type="InterPro" id="IPR013150">
    <property type="entry name" value="TFIIB_cyclin"/>
</dbReference>